<dbReference type="InterPro" id="IPR005170">
    <property type="entry name" value="Transptr-assoc_dom"/>
</dbReference>
<feature type="transmembrane region" description="Helical" evidence="7">
    <location>
        <begin position="48"/>
        <end position="68"/>
    </location>
</feature>
<dbReference type="GO" id="GO:0050660">
    <property type="term" value="F:flavin adenine dinucleotide binding"/>
    <property type="evidence" value="ECO:0007669"/>
    <property type="project" value="InterPro"/>
</dbReference>
<dbReference type="PROSITE" id="PS51371">
    <property type="entry name" value="CBS"/>
    <property type="match status" value="2"/>
</dbReference>
<reference evidence="9 10" key="1">
    <citation type="journal article" date="2008" name="J. Bacteriol.">
        <title>Insights into plant cell wall degradation from the genome sequence of the soil bacterium Cellvibrio japonicus.</title>
        <authorList>
            <person name="Deboy R.T."/>
            <person name="Mongodin E.F."/>
            <person name="Fouts D.E."/>
            <person name="Tailford L.E."/>
            <person name="Khouri H."/>
            <person name="Emerson J.B."/>
            <person name="Mohamoud Y."/>
            <person name="Watkins K."/>
            <person name="Henrissat B."/>
            <person name="Gilbert H.J."/>
            <person name="Nelson K.E."/>
        </authorList>
    </citation>
    <scope>NUCLEOTIDE SEQUENCE [LARGE SCALE GENOMIC DNA]</scope>
    <source>
        <strain evidence="9 10">Ueda107</strain>
    </source>
</reference>
<dbReference type="InterPro" id="IPR005496">
    <property type="entry name" value="Integral_membrane_TerC"/>
</dbReference>
<dbReference type="STRING" id="498211.CJA_3541"/>
<evidence type="ECO:0000256" key="6">
    <source>
        <dbReference type="PROSITE-ProRule" id="PRU00703"/>
    </source>
</evidence>
<dbReference type="InterPro" id="IPR036318">
    <property type="entry name" value="FAD-bd_PCMH-like_sf"/>
</dbReference>
<keyword evidence="7" id="KW-0472">Membrane</keyword>
<evidence type="ECO:0000313" key="10">
    <source>
        <dbReference type="Proteomes" id="UP000001036"/>
    </source>
</evidence>
<dbReference type="Gene3D" id="3.10.580.10">
    <property type="entry name" value="CBS-domain"/>
    <property type="match status" value="1"/>
</dbReference>
<feature type="transmembrane region" description="Helical" evidence="7">
    <location>
        <begin position="187"/>
        <end position="207"/>
    </location>
</feature>
<dbReference type="AlphaFoldDB" id="B3PGU6"/>
<dbReference type="RefSeq" id="WP_012489116.1">
    <property type="nucleotide sequence ID" value="NC_010995.1"/>
</dbReference>
<dbReference type="Pfam" id="PF03471">
    <property type="entry name" value="CorC_HlyC"/>
    <property type="match status" value="1"/>
</dbReference>
<accession>B3PGU6</accession>
<gene>
    <name evidence="9" type="ordered locus">CJA_3541</name>
</gene>
<dbReference type="SUPFAM" id="SSF54631">
    <property type="entry name" value="CBS-domain pair"/>
    <property type="match status" value="1"/>
</dbReference>
<dbReference type="Pfam" id="PF03741">
    <property type="entry name" value="TerC"/>
    <property type="match status" value="1"/>
</dbReference>
<feature type="transmembrane region" description="Helical" evidence="7">
    <location>
        <begin position="124"/>
        <end position="150"/>
    </location>
</feature>
<organism evidence="9 10">
    <name type="scientific">Cellvibrio japonicus (strain Ueda107)</name>
    <name type="common">Pseudomonas fluorescens subsp. cellulosa</name>
    <dbReference type="NCBI Taxonomy" id="498211"/>
    <lineage>
        <taxon>Bacteria</taxon>
        <taxon>Pseudomonadati</taxon>
        <taxon>Pseudomonadota</taxon>
        <taxon>Gammaproteobacteria</taxon>
        <taxon>Cellvibrionales</taxon>
        <taxon>Cellvibrionaceae</taxon>
        <taxon>Cellvibrio</taxon>
    </lineage>
</organism>
<dbReference type="PANTHER" id="PTHR22777">
    <property type="entry name" value="HEMOLYSIN-RELATED"/>
    <property type="match status" value="1"/>
</dbReference>
<dbReference type="KEGG" id="cja:CJA_3541"/>
<name>B3PGU6_CELJU</name>
<dbReference type="SMART" id="SM00116">
    <property type="entry name" value="CBS"/>
    <property type="match status" value="2"/>
</dbReference>
<dbReference type="OrthoDB" id="9797674at2"/>
<keyword evidence="10" id="KW-1185">Reference proteome</keyword>
<dbReference type="Gene3D" id="3.30.465.10">
    <property type="match status" value="1"/>
</dbReference>
<protein>
    <submittedName>
        <fullName evidence="9">CBS domain protein</fullName>
    </submittedName>
</protein>
<dbReference type="InterPro" id="IPR016169">
    <property type="entry name" value="FAD-bd_PCMH_sub2"/>
</dbReference>
<keyword evidence="7" id="KW-0812">Transmembrane</keyword>
<keyword evidence="7" id="KW-1133">Transmembrane helix</keyword>
<dbReference type="InterPro" id="IPR046342">
    <property type="entry name" value="CBS_dom_sf"/>
</dbReference>
<proteinExistence type="inferred from homology"/>
<evidence type="ECO:0000256" key="2">
    <source>
        <dbReference type="ARBA" id="ARBA00006337"/>
    </source>
</evidence>
<dbReference type="HOGENOM" id="CLU_015237_2_0_6"/>
<dbReference type="PANTHER" id="PTHR22777:SF30">
    <property type="entry name" value="UPF0053 PROTEIN YEGH"/>
    <property type="match status" value="1"/>
</dbReference>
<keyword evidence="3" id="KW-1003">Cell membrane</keyword>
<keyword evidence="4" id="KW-0677">Repeat</keyword>
<dbReference type="EMBL" id="CP000934">
    <property type="protein sequence ID" value="ACE83462.1"/>
    <property type="molecule type" value="Genomic_DNA"/>
</dbReference>
<comment type="subcellular location">
    <subcellularLocation>
        <location evidence="1">Cell membrane</location>
        <topology evidence="1">Multi-pass membrane protein</topology>
    </subcellularLocation>
</comment>
<comment type="similarity">
    <text evidence="2">Belongs to the UPF0053 family.</text>
</comment>
<dbReference type="Pfam" id="PF00571">
    <property type="entry name" value="CBS"/>
    <property type="match status" value="2"/>
</dbReference>
<feature type="transmembrane region" description="Helical" evidence="7">
    <location>
        <begin position="88"/>
        <end position="103"/>
    </location>
</feature>
<dbReference type="SUPFAM" id="SSF56176">
    <property type="entry name" value="FAD-binding/transporter-associated domain-like"/>
    <property type="match status" value="1"/>
</dbReference>
<dbReference type="InterPro" id="IPR044751">
    <property type="entry name" value="Ion_transp-like_CBS"/>
</dbReference>
<evidence type="ECO:0000256" key="7">
    <source>
        <dbReference type="SAM" id="Phobius"/>
    </source>
</evidence>
<keyword evidence="5 6" id="KW-0129">CBS domain</keyword>
<dbReference type="CDD" id="cd04590">
    <property type="entry name" value="CBS_pair_CorC_HlyC_assoc"/>
    <property type="match status" value="1"/>
</dbReference>
<evidence type="ECO:0000256" key="1">
    <source>
        <dbReference type="ARBA" id="ARBA00004651"/>
    </source>
</evidence>
<evidence type="ECO:0000256" key="5">
    <source>
        <dbReference type="ARBA" id="ARBA00023122"/>
    </source>
</evidence>
<dbReference type="eggNOG" id="COG0861">
    <property type="taxonomic scope" value="Bacteria"/>
</dbReference>
<sequence length="525" mass="57544">MEWIADPGAWLGLLTLVVLEIVLGIDNLIFIAILANKLPPHQRDKARVLGLGLALGMRLLLLLGISWMVTLTEPLFSVFGHSLSGRDLILLFGGIFLLFKATLEVHERVEGKIHAPRQTKVHAAFWGVVAQIIVLDAVFSLDAVITAVGMVEHVEVMMIAVVIAMLVMIIASKALTDFVNRHPTVVMLCLGFLLMIGFSLVAEGAGFQIPKGYLYGAIAFSILIEVFNQLARSNRTRNLIGERPLRDRTAEAVLKLLGGRSNADEVGDDIAAMATPKDEEVAFDQNERTMIRSVLQLSDRPIQSLMTPRPDIVWVDAKATPAELLDILKKTPQTRLLVAREELDDLIGVVQSRDLLTAALDNQTLDLGKLALPPLAVPEGTSALKVLEMLRQETLPMAIVIDEYGSIKGLVTTGDLLAAIAGELADTYDEPLAVPIEDGWLLDGSIALEKLEELLRIQLDRGDGEYFTLAGLILEQLQHIPKIGEELSLAGYRFRIASMEGRRIHQVLAKPLADADEELPQQTLF</sequence>
<feature type="transmembrane region" description="Helical" evidence="7">
    <location>
        <begin position="12"/>
        <end position="36"/>
    </location>
</feature>
<feature type="domain" description="CBS" evidence="8">
    <location>
        <begin position="306"/>
        <end position="365"/>
    </location>
</feature>
<dbReference type="SMART" id="SM01091">
    <property type="entry name" value="CorC_HlyC"/>
    <property type="match status" value="1"/>
</dbReference>
<feature type="domain" description="CBS" evidence="8">
    <location>
        <begin position="367"/>
        <end position="427"/>
    </location>
</feature>
<dbReference type="InterPro" id="IPR000644">
    <property type="entry name" value="CBS_dom"/>
</dbReference>
<dbReference type="eggNOG" id="COG1253">
    <property type="taxonomic scope" value="Bacteria"/>
</dbReference>
<evidence type="ECO:0000259" key="8">
    <source>
        <dbReference type="PROSITE" id="PS51371"/>
    </source>
</evidence>
<evidence type="ECO:0000256" key="3">
    <source>
        <dbReference type="ARBA" id="ARBA00022475"/>
    </source>
</evidence>
<evidence type="ECO:0000256" key="4">
    <source>
        <dbReference type="ARBA" id="ARBA00022737"/>
    </source>
</evidence>
<dbReference type="GO" id="GO:0005886">
    <property type="term" value="C:plasma membrane"/>
    <property type="evidence" value="ECO:0007669"/>
    <property type="project" value="UniProtKB-SubCell"/>
</dbReference>
<dbReference type="Proteomes" id="UP000001036">
    <property type="component" value="Chromosome"/>
</dbReference>
<evidence type="ECO:0000313" key="9">
    <source>
        <dbReference type="EMBL" id="ACE83462.1"/>
    </source>
</evidence>
<feature type="transmembrane region" description="Helical" evidence="7">
    <location>
        <begin position="156"/>
        <end position="175"/>
    </location>
</feature>